<dbReference type="AlphaFoldDB" id="A0A1C2FX77"/>
<protein>
    <submittedName>
        <fullName evidence="1">DUF2357 domain-containing protein</fullName>
    </submittedName>
</protein>
<dbReference type="EMBL" id="PSYR01000002">
    <property type="protein sequence ID" value="RCN55795.1"/>
    <property type="molecule type" value="Genomic_DNA"/>
</dbReference>
<dbReference type="InterPro" id="IPR018633">
    <property type="entry name" value="DUF2357"/>
</dbReference>
<dbReference type="STRING" id="163359.A9R16_05825"/>
<comment type="caution">
    <text evidence="1">The sequence shown here is derived from an EMBL/GenBank/DDBJ whole genome shotgun (WGS) entry which is preliminary data.</text>
</comment>
<dbReference type="OrthoDB" id="32195at2"/>
<gene>
    <name evidence="1" type="ORF">C4900_07700</name>
</gene>
<accession>A0A1C2FX77</accession>
<keyword evidence="2" id="KW-1185">Reference proteome</keyword>
<dbReference type="InterPro" id="IPR007505">
    <property type="entry name" value="PDDEXK_7"/>
</dbReference>
<proteinExistence type="predicted"/>
<sequence>MTALYIQAEGGGPAWQVWPVPDAVPAGAVREGASYLFELRDSDDASVADLLIDDEPVEALRSRLPTVARWRWQPGFHAGMVEAMLRMSGIGTRRFEVTIDPDLRKLTRDDFDTMVREVLQDTFALFSLSAFRKGIARQPSNRLPPLARLEFLRSRSDEIVAAVNAIARSPRHYLHAKDVTVPAHRAARATGLEIIKSFRSGVIRTEAISPSRLPAALKCRLPARITLRHCHNSLDIPEHRQIKACLQSWGEWLSGVAESLAKVELADNREIATRAGSWATRAQRISRRLNHASAAGFMAEVGEGPALLRMSPIFRNDPVYRRFYRLWQDMNLGLAALFGDFLQMPLARTYELYELWCFLRLLRAAVEEYGATGVNLSNLFLNEASGGVAIAAGAITVPIGGDRVLCFQRQYREYWVEDGREGSFSRTMAPDIVLAGGDLGGPGRHVIVLDAKYRINDGLNDALSSIHTYRDALVHEVESGRPEGIVTAAYLLTPHVPTGLQMDFKDTPMPGRLFHPQYREKFRFGAVTLRPGMSGEDLRTCLRTIVADAGAGA</sequence>
<dbReference type="Pfam" id="PF04411">
    <property type="entry name" value="PDDEXK_7"/>
    <property type="match status" value="1"/>
</dbReference>
<dbReference type="Proteomes" id="UP000253250">
    <property type="component" value="Unassembled WGS sequence"/>
</dbReference>
<dbReference type="Pfam" id="PF09823">
    <property type="entry name" value="DUF2357"/>
    <property type="match status" value="1"/>
</dbReference>
<name>A0A1C2FX77_9GAMM</name>
<evidence type="ECO:0000313" key="2">
    <source>
        <dbReference type="Proteomes" id="UP000253250"/>
    </source>
</evidence>
<organism evidence="1 2">
    <name type="scientific">Acidiferrobacter thiooxydans</name>
    <dbReference type="NCBI Taxonomy" id="163359"/>
    <lineage>
        <taxon>Bacteria</taxon>
        <taxon>Pseudomonadati</taxon>
        <taxon>Pseudomonadota</taxon>
        <taxon>Gammaproteobacteria</taxon>
        <taxon>Acidiferrobacterales</taxon>
        <taxon>Acidiferrobacteraceae</taxon>
        <taxon>Acidiferrobacter</taxon>
    </lineage>
</organism>
<dbReference type="RefSeq" id="WP_065972367.1">
    <property type="nucleotide sequence ID" value="NZ_CP080624.1"/>
</dbReference>
<reference evidence="1 2" key="1">
    <citation type="submission" date="2018-02" db="EMBL/GenBank/DDBJ databases">
        <title>Insights into the biology of acidophilic members of the Acidiferrobacteraceae family derived from comparative genomic analyses.</title>
        <authorList>
            <person name="Issotta F."/>
            <person name="Thyssen C."/>
            <person name="Mena C."/>
            <person name="Moya A."/>
            <person name="Bellenberg S."/>
            <person name="Sproer C."/>
            <person name="Covarrubias P.C."/>
            <person name="Sand W."/>
            <person name="Quatrini R."/>
            <person name="Vera M."/>
        </authorList>
    </citation>
    <scope>NUCLEOTIDE SEQUENCE [LARGE SCALE GENOMIC DNA]</scope>
    <source>
        <strain evidence="2">m-1</strain>
    </source>
</reference>
<evidence type="ECO:0000313" key="1">
    <source>
        <dbReference type="EMBL" id="RCN55795.1"/>
    </source>
</evidence>